<dbReference type="PANTHER" id="PTHR40021:SF1">
    <property type="entry name" value="DEFECT AT LOW TEMPERATURE PROTEIN 1"/>
    <property type="match status" value="1"/>
</dbReference>
<evidence type="ECO:0000256" key="1">
    <source>
        <dbReference type="ARBA" id="ARBA00002489"/>
    </source>
</evidence>
<reference evidence="9 10" key="1">
    <citation type="journal article" date="2016" name="Genome Biol. Evol.">
        <title>Divergent and convergent evolution of fungal pathogenicity.</title>
        <authorList>
            <person name="Shang Y."/>
            <person name="Xiao G."/>
            <person name="Zheng P."/>
            <person name="Cen K."/>
            <person name="Zhan S."/>
            <person name="Wang C."/>
        </authorList>
    </citation>
    <scope>NUCLEOTIDE SEQUENCE [LARGE SCALE GENOMIC DNA]</scope>
    <source>
        <strain evidence="9 10">ARSEF 7405</strain>
    </source>
</reference>
<comment type="caution">
    <text evidence="9">The sequence shown here is derived from an EMBL/GenBank/DDBJ whole genome shotgun (WGS) entry which is preliminary data.</text>
</comment>
<keyword evidence="10" id="KW-1185">Reference proteome</keyword>
<evidence type="ECO:0000256" key="2">
    <source>
        <dbReference type="ARBA" id="ARBA00005550"/>
    </source>
</evidence>
<evidence type="ECO:0000256" key="4">
    <source>
        <dbReference type="ARBA" id="ARBA00022692"/>
    </source>
</evidence>
<organism evidence="9 10">
    <name type="scientific">Ascosphaera apis ARSEF 7405</name>
    <dbReference type="NCBI Taxonomy" id="392613"/>
    <lineage>
        <taxon>Eukaryota</taxon>
        <taxon>Fungi</taxon>
        <taxon>Dikarya</taxon>
        <taxon>Ascomycota</taxon>
        <taxon>Pezizomycotina</taxon>
        <taxon>Eurotiomycetes</taxon>
        <taxon>Eurotiomycetidae</taxon>
        <taxon>Onygenales</taxon>
        <taxon>Ascosphaeraceae</taxon>
        <taxon>Ascosphaera</taxon>
    </lineage>
</organism>
<feature type="region of interest" description="Disordered" evidence="8">
    <location>
        <begin position="360"/>
        <end position="393"/>
    </location>
</feature>
<evidence type="ECO:0000256" key="3">
    <source>
        <dbReference type="ARBA" id="ARBA00021353"/>
    </source>
</evidence>
<evidence type="ECO:0000256" key="7">
    <source>
        <dbReference type="RuleBase" id="RU367100"/>
    </source>
</evidence>
<feature type="transmembrane region" description="Helical" evidence="7">
    <location>
        <begin position="12"/>
        <end position="32"/>
    </location>
</feature>
<keyword evidence="4 7" id="KW-0812">Transmembrane</keyword>
<comment type="function">
    <text evidence="1 7">Required for growth under high-pressure and low-temperature conditions.</text>
</comment>
<dbReference type="Proteomes" id="UP000242877">
    <property type="component" value="Unassembled WGS sequence"/>
</dbReference>
<evidence type="ECO:0000256" key="8">
    <source>
        <dbReference type="SAM" id="MobiDB-lite"/>
    </source>
</evidence>
<name>A0A167XFC1_9EURO</name>
<dbReference type="EMBL" id="AZGZ01000018">
    <property type="protein sequence ID" value="KZZ90016.1"/>
    <property type="molecule type" value="Genomic_DNA"/>
</dbReference>
<dbReference type="PANTHER" id="PTHR40021">
    <property type="entry name" value="DEFECT AT LOW TEMPERATURE PROTEIN 1"/>
    <property type="match status" value="1"/>
</dbReference>
<dbReference type="OrthoDB" id="4096362at2759"/>
<accession>A0A167XFC1</accession>
<gene>
    <name evidence="7" type="primary">DLT1</name>
    <name evidence="9" type="ORF">AAP_03966</name>
</gene>
<evidence type="ECO:0000313" key="9">
    <source>
        <dbReference type="EMBL" id="KZZ90016.1"/>
    </source>
</evidence>
<dbReference type="VEuPathDB" id="FungiDB:AAP_03966"/>
<comment type="similarity">
    <text evidence="2 7">Belongs to the DLT1 family.</text>
</comment>
<comment type="subcellular location">
    <subcellularLocation>
        <location evidence="7">Membrane</location>
        <topology evidence="7">Multi-pass membrane protein</topology>
    </subcellularLocation>
</comment>
<dbReference type="GO" id="GO:0016020">
    <property type="term" value="C:membrane"/>
    <property type="evidence" value="ECO:0007669"/>
    <property type="project" value="UniProtKB-SubCell"/>
</dbReference>
<protein>
    <recommendedName>
        <fullName evidence="3 7">Defect at low temperature protein 1</fullName>
    </recommendedName>
</protein>
<dbReference type="InterPro" id="IPR038869">
    <property type="entry name" value="DLT1"/>
</dbReference>
<evidence type="ECO:0000256" key="6">
    <source>
        <dbReference type="ARBA" id="ARBA00023136"/>
    </source>
</evidence>
<feature type="compositionally biased region" description="Basic residues" evidence="8">
    <location>
        <begin position="373"/>
        <end position="383"/>
    </location>
</feature>
<proteinExistence type="inferred from homology"/>
<keyword evidence="5 7" id="KW-1133">Transmembrane helix</keyword>
<evidence type="ECO:0000313" key="10">
    <source>
        <dbReference type="Proteomes" id="UP000242877"/>
    </source>
</evidence>
<feature type="transmembrane region" description="Helical" evidence="7">
    <location>
        <begin position="44"/>
        <end position="63"/>
    </location>
</feature>
<keyword evidence="6 7" id="KW-0472">Membrane</keyword>
<sequence>MAGLFHVFYNGSFGFLSFVFLLLTLVSPGDLIYQAYSNHRLGNIFVVAGVYVVTFLIAALIYACRILTNRSVLAGIPKPWIPIEKPDVAQSVRRQIVAGLTRSAIIAQQAHPRDCRFEDIGALDPDLTLIGNASHEGREGEIDGPWGTIEHPGWTAPDCADLPNCHFEDVISELPHLVEAKAVSLAPPDPDYNDGQDQHQDIIVPDARVIEILRRQKGMCLRAYLDYLSGLGVVTHSVAHSFIRMYERAKFSQSPLTEKEFRTLMHLFSALLHDMVPLRSSVLADIRENIFTDDDGDYDDDYEDSHSYLGYYSNPSRSFISFDDVSGLSSTSIIHRPRSRGQSISSAYISMFSASNDSRVSIQTTSTVPMKRPSQRGKYHAGCRNRNTPTTTT</sequence>
<evidence type="ECO:0000256" key="5">
    <source>
        <dbReference type="ARBA" id="ARBA00022989"/>
    </source>
</evidence>
<dbReference type="AlphaFoldDB" id="A0A167XFC1"/>